<dbReference type="PANTHER" id="PTHR36447">
    <property type="entry name" value="BETA-GALACTOSIDASE GANA"/>
    <property type="match status" value="1"/>
</dbReference>
<accession>A0AAD1YCF3</accession>
<evidence type="ECO:0000256" key="2">
    <source>
        <dbReference type="ARBA" id="ARBA00022801"/>
    </source>
</evidence>
<dbReference type="GO" id="GO:0009341">
    <property type="term" value="C:beta-galactosidase complex"/>
    <property type="evidence" value="ECO:0007669"/>
    <property type="project" value="InterPro"/>
</dbReference>
<evidence type="ECO:0000313" key="6">
    <source>
        <dbReference type="EMBL" id="CAI3544019.1"/>
    </source>
</evidence>
<evidence type="ECO:0000259" key="5">
    <source>
        <dbReference type="Pfam" id="PF02449"/>
    </source>
</evidence>
<dbReference type="GO" id="GO:0046872">
    <property type="term" value="F:metal ion binding"/>
    <property type="evidence" value="ECO:0007669"/>
    <property type="project" value="UniProtKB-KW"/>
</dbReference>
<name>A0AAD1YCF3_9CLOT</name>
<organism evidence="6 7">
    <name type="scientific">Clostridium neonatale</name>
    <dbReference type="NCBI Taxonomy" id="137838"/>
    <lineage>
        <taxon>Bacteria</taxon>
        <taxon>Bacillati</taxon>
        <taxon>Bacillota</taxon>
        <taxon>Clostridia</taxon>
        <taxon>Eubacteriales</taxon>
        <taxon>Clostridiaceae</taxon>
        <taxon>Clostridium</taxon>
    </lineage>
</organism>
<comment type="caution">
    <text evidence="6">The sequence shown here is derived from an EMBL/GenBank/DDBJ whole genome shotgun (WGS) entry which is preliminary data.</text>
</comment>
<dbReference type="SUPFAM" id="SSF51445">
    <property type="entry name" value="(Trans)glycosidases"/>
    <property type="match status" value="1"/>
</dbReference>
<reference evidence="6" key="1">
    <citation type="submission" date="2022-10" db="EMBL/GenBank/DDBJ databases">
        <authorList>
            <person name="Aires J."/>
            <person name="Mesa V."/>
        </authorList>
    </citation>
    <scope>NUCLEOTIDE SEQUENCE</scope>
    <source>
        <strain evidence="6">Clostridium neonatale JD116</strain>
    </source>
</reference>
<dbReference type="InterPro" id="IPR017853">
    <property type="entry name" value="GH"/>
</dbReference>
<dbReference type="PANTHER" id="PTHR36447:SF2">
    <property type="entry name" value="BETA-GALACTOSIDASE YESZ"/>
    <property type="match status" value="1"/>
</dbReference>
<keyword evidence="2 6" id="KW-0378">Hydrolase</keyword>
<keyword evidence="3" id="KW-0862">Zinc</keyword>
<dbReference type="GO" id="GO:0004565">
    <property type="term" value="F:beta-galactosidase activity"/>
    <property type="evidence" value="ECO:0007669"/>
    <property type="project" value="UniProtKB-EC"/>
</dbReference>
<sequence length="252" mass="29520">MPAWLAKRHPDVLGEFEDNTKRVFGGRRQYCFNSKTYHKYTEKIIRELAKHFKDEEAIVAWQIDNEFGHEGSDVCFCNECREAFRNYLREAYNNDINKLNETWGTIFWSQTYNDFDEIPLPAKTITTHNPSLRMEWERFRSLSVENYAKLQVNILKEILGKDSVIIHDFSGGYFDKSFDFSKVAKHIDIVAYNNYPVWGGQREPIPAHEIACGLDFMRGTKRENFWMITEAIMGAQGHDVIGYLPRPNQAKM</sequence>
<dbReference type="AlphaFoldDB" id="A0AAD1YCF3"/>
<dbReference type="InterPro" id="IPR013529">
    <property type="entry name" value="Glyco_hydro_42_N"/>
</dbReference>
<protein>
    <submittedName>
        <fullName evidence="6">Beta-galactosidase</fullName>
        <ecNumber evidence="6">3.2.1.23</ecNumber>
    </submittedName>
</protein>
<keyword evidence="1" id="KW-0479">Metal-binding</keyword>
<feature type="domain" description="Glycoside hydrolase family 42 N-terminal" evidence="5">
    <location>
        <begin position="1"/>
        <end position="249"/>
    </location>
</feature>
<proteinExistence type="predicted"/>
<keyword evidence="4 6" id="KW-0326">Glycosidase</keyword>
<evidence type="ECO:0000313" key="7">
    <source>
        <dbReference type="Proteomes" id="UP001189143"/>
    </source>
</evidence>
<dbReference type="Pfam" id="PF02449">
    <property type="entry name" value="Glyco_hydro_42"/>
    <property type="match status" value="1"/>
</dbReference>
<dbReference type="EC" id="3.2.1.23" evidence="6"/>
<dbReference type="Gene3D" id="3.20.20.80">
    <property type="entry name" value="Glycosidases"/>
    <property type="match status" value="1"/>
</dbReference>
<dbReference type="Proteomes" id="UP001189143">
    <property type="component" value="Unassembled WGS sequence"/>
</dbReference>
<dbReference type="InterPro" id="IPR003476">
    <property type="entry name" value="Glyco_hydro_42"/>
</dbReference>
<evidence type="ECO:0000256" key="4">
    <source>
        <dbReference type="ARBA" id="ARBA00023295"/>
    </source>
</evidence>
<dbReference type="EMBL" id="CAMTCP010000053">
    <property type="protein sequence ID" value="CAI3544019.1"/>
    <property type="molecule type" value="Genomic_DNA"/>
</dbReference>
<evidence type="ECO:0000256" key="1">
    <source>
        <dbReference type="ARBA" id="ARBA00022723"/>
    </source>
</evidence>
<evidence type="ECO:0000256" key="3">
    <source>
        <dbReference type="ARBA" id="ARBA00022833"/>
    </source>
</evidence>
<dbReference type="GO" id="GO:0005975">
    <property type="term" value="P:carbohydrate metabolic process"/>
    <property type="evidence" value="ECO:0007669"/>
    <property type="project" value="InterPro"/>
</dbReference>
<gene>
    <name evidence="6" type="primary">pbg</name>
    <name evidence="6" type="ORF">CNEO2_1480001</name>
</gene>